<keyword evidence="3 5" id="KW-0378">Hydrolase</keyword>
<dbReference type="CDD" id="cd00306">
    <property type="entry name" value="Peptidases_S8_S53"/>
    <property type="match status" value="1"/>
</dbReference>
<dbReference type="InterPro" id="IPR000209">
    <property type="entry name" value="Peptidase_S8/S53_dom"/>
</dbReference>
<keyword evidence="2 5" id="KW-0645">Protease</keyword>
<dbReference type="Pfam" id="PF00082">
    <property type="entry name" value="Peptidase_S8"/>
    <property type="match status" value="1"/>
</dbReference>
<dbReference type="Proteomes" id="UP001321749">
    <property type="component" value="Unassembled WGS sequence"/>
</dbReference>
<comment type="caution">
    <text evidence="9">The sequence shown here is derived from an EMBL/GenBank/DDBJ whole genome shotgun (WGS) entry which is preliminary data.</text>
</comment>
<evidence type="ECO:0000259" key="7">
    <source>
        <dbReference type="Pfam" id="PF00082"/>
    </source>
</evidence>
<dbReference type="Pfam" id="PF24476">
    <property type="entry name" value="DUF7580"/>
    <property type="match status" value="1"/>
</dbReference>
<dbReference type="InterPro" id="IPR056002">
    <property type="entry name" value="DUF7580"/>
</dbReference>
<dbReference type="InterPro" id="IPR036852">
    <property type="entry name" value="Peptidase_S8/S53_dom_sf"/>
</dbReference>
<dbReference type="GO" id="GO:0004252">
    <property type="term" value="F:serine-type endopeptidase activity"/>
    <property type="evidence" value="ECO:0007669"/>
    <property type="project" value="UniProtKB-UniRule"/>
</dbReference>
<feature type="compositionally biased region" description="Low complexity" evidence="6">
    <location>
        <begin position="540"/>
        <end position="554"/>
    </location>
</feature>
<evidence type="ECO:0000259" key="8">
    <source>
        <dbReference type="Pfam" id="PF24476"/>
    </source>
</evidence>
<dbReference type="SUPFAM" id="SSF52743">
    <property type="entry name" value="Subtilisin-like"/>
    <property type="match status" value="1"/>
</dbReference>
<evidence type="ECO:0000256" key="6">
    <source>
        <dbReference type="SAM" id="MobiDB-lite"/>
    </source>
</evidence>
<proteinExistence type="inferred from homology"/>
<name>A0AAV9HPH8_9PEZI</name>
<feature type="domain" description="DUF7580" evidence="8">
    <location>
        <begin position="165"/>
        <end position="528"/>
    </location>
</feature>
<comment type="similarity">
    <text evidence="1 5">Belongs to the peptidase S8 family.</text>
</comment>
<reference evidence="9" key="1">
    <citation type="journal article" date="2023" name="Mol. Phylogenet. Evol.">
        <title>Genome-scale phylogeny and comparative genomics of the fungal order Sordariales.</title>
        <authorList>
            <person name="Hensen N."/>
            <person name="Bonometti L."/>
            <person name="Westerberg I."/>
            <person name="Brannstrom I.O."/>
            <person name="Guillou S."/>
            <person name="Cros-Aarteil S."/>
            <person name="Calhoun S."/>
            <person name="Haridas S."/>
            <person name="Kuo A."/>
            <person name="Mondo S."/>
            <person name="Pangilinan J."/>
            <person name="Riley R."/>
            <person name="LaButti K."/>
            <person name="Andreopoulos B."/>
            <person name="Lipzen A."/>
            <person name="Chen C."/>
            <person name="Yan M."/>
            <person name="Daum C."/>
            <person name="Ng V."/>
            <person name="Clum A."/>
            <person name="Steindorff A."/>
            <person name="Ohm R.A."/>
            <person name="Martin F."/>
            <person name="Silar P."/>
            <person name="Natvig D.O."/>
            <person name="Lalanne C."/>
            <person name="Gautier V."/>
            <person name="Ament-Velasquez S.L."/>
            <person name="Kruys A."/>
            <person name="Hutchinson M.I."/>
            <person name="Powell A.J."/>
            <person name="Barry K."/>
            <person name="Miller A.N."/>
            <person name="Grigoriev I.V."/>
            <person name="Debuchy R."/>
            <person name="Gladieux P."/>
            <person name="Hiltunen Thoren M."/>
            <person name="Johannesson H."/>
        </authorList>
    </citation>
    <scope>NUCLEOTIDE SEQUENCE</scope>
    <source>
        <strain evidence="9">PSN324</strain>
    </source>
</reference>
<evidence type="ECO:0000313" key="9">
    <source>
        <dbReference type="EMBL" id="KAK4461488.1"/>
    </source>
</evidence>
<dbReference type="InterPro" id="IPR015500">
    <property type="entry name" value="Peptidase_S8_subtilisin-rel"/>
</dbReference>
<dbReference type="AlphaFoldDB" id="A0AAV9HPH8"/>
<evidence type="ECO:0008006" key="11">
    <source>
        <dbReference type="Google" id="ProtNLM"/>
    </source>
</evidence>
<keyword evidence="10" id="KW-1185">Reference proteome</keyword>
<evidence type="ECO:0000256" key="4">
    <source>
        <dbReference type="ARBA" id="ARBA00022825"/>
    </source>
</evidence>
<dbReference type="PRINTS" id="PR00723">
    <property type="entry name" value="SUBTILISIN"/>
</dbReference>
<feature type="region of interest" description="Disordered" evidence="6">
    <location>
        <begin position="540"/>
        <end position="582"/>
    </location>
</feature>
<evidence type="ECO:0000256" key="3">
    <source>
        <dbReference type="ARBA" id="ARBA00022801"/>
    </source>
</evidence>
<dbReference type="EMBL" id="MU864990">
    <property type="protein sequence ID" value="KAK4461488.1"/>
    <property type="molecule type" value="Genomic_DNA"/>
</dbReference>
<evidence type="ECO:0000256" key="2">
    <source>
        <dbReference type="ARBA" id="ARBA00022670"/>
    </source>
</evidence>
<feature type="active site" description="Charge relay system" evidence="5">
    <location>
        <position position="619"/>
    </location>
</feature>
<dbReference type="InterPro" id="IPR050131">
    <property type="entry name" value="Peptidase_S8_subtilisin-like"/>
</dbReference>
<evidence type="ECO:0000313" key="10">
    <source>
        <dbReference type="Proteomes" id="UP001321749"/>
    </source>
</evidence>
<feature type="active site" description="Charge relay system" evidence="5">
    <location>
        <position position="817"/>
    </location>
</feature>
<feature type="active site" description="Charge relay system" evidence="5">
    <location>
        <position position="662"/>
    </location>
</feature>
<feature type="compositionally biased region" description="Basic and acidic residues" evidence="6">
    <location>
        <begin position="556"/>
        <end position="582"/>
    </location>
</feature>
<dbReference type="Gene3D" id="3.40.50.200">
    <property type="entry name" value="Peptidase S8/S53 domain"/>
    <property type="match status" value="1"/>
</dbReference>
<protein>
    <recommendedName>
        <fullName evidence="11">Peptidase S8/S53 domain-containing protein</fullName>
    </recommendedName>
</protein>
<dbReference type="PANTHER" id="PTHR43806:SF11">
    <property type="entry name" value="CEREVISIN-RELATED"/>
    <property type="match status" value="1"/>
</dbReference>
<evidence type="ECO:0000256" key="5">
    <source>
        <dbReference type="PROSITE-ProRule" id="PRU01240"/>
    </source>
</evidence>
<sequence>MARADDNDLAMAVKAALLLSKIAISDGIERKQSVCGRFGVELFLVATTYLEPMQLNEAPENNDRVHKLLRFLERVCSGSRKVEKGYYPTLFALIGDDYKYAEQAVRRGLVRITAAGSAPLDDAINKMREITRPAAKRVGQDDSLPAAYPNLKLEPQENDSNNALVYQALKAHSTCTCDQESQAILTATPHPSLLLMHAFLADAAKDSGFSLFFLGSSSGGLKMRHTWQDVRLKAFKVNTTHHAKEVRFSHHSRPKSPSDTEVCTEKVLDGEFCQLIHQHLHCGSVLKLAVRQGVLHKLLDCELSDMTLSRSQCITLSEVLESYRLSRKMKLVLAYIVAASVWYFYPSDHWMKTRWTSDTVVFMRHSSAAGSDRNNDILIYPSRPYVSVRFDEEDPDWSAREWSNASGEIHRYSRVRALGIMLVEIAIGARLVAAPDRDAEGSEMIRKNNDELNAALEYSQQDLQQEETCIDFDNYWKAARYCLNPSSFNDSATRFDPNDDDTARAQKLSMRRKLLHENVVSPLHYLLDASGWEHEVAAGTTTTSLKSSISTTPSEMGRKPPQKDRHDPPNIRDTKPTKFPRKNEAEEWLKQISRVRAKLQSDSSGPSAGRLRVRIAVLDTGFDPDAAFFQGEGRYDRLEPFRTHWKDWVERGNQRPKDTDGHGTHLVSLIMQIAPEAEIFVARVFKDKQSLVDTSASVAEAIAWAQSECKADIVSMSFGYSTDEACITTAIDRAVDASGQGILFFAAAANSGANKKEMFPARYSKVTSIRATDRDGHFESFNPPRNPNERRVFGCLGLDVPSSGRASQVVTCKSGTSVANAVAVGLAGMFLGYVEMQRICRSVTYPEVRNGLRKQSGMEALFDRLGVTTLGQEGCSYVAPWILEGMTPEARWSLFHDAAEKSTRW</sequence>
<dbReference type="PROSITE" id="PS51892">
    <property type="entry name" value="SUBTILASE"/>
    <property type="match status" value="1"/>
</dbReference>
<reference evidence="9" key="2">
    <citation type="submission" date="2023-06" db="EMBL/GenBank/DDBJ databases">
        <authorList>
            <consortium name="Lawrence Berkeley National Laboratory"/>
            <person name="Mondo S.J."/>
            <person name="Hensen N."/>
            <person name="Bonometti L."/>
            <person name="Westerberg I."/>
            <person name="Brannstrom I.O."/>
            <person name="Guillou S."/>
            <person name="Cros-Aarteil S."/>
            <person name="Calhoun S."/>
            <person name="Haridas S."/>
            <person name="Kuo A."/>
            <person name="Pangilinan J."/>
            <person name="Riley R."/>
            <person name="Labutti K."/>
            <person name="Andreopoulos B."/>
            <person name="Lipzen A."/>
            <person name="Chen C."/>
            <person name="Yanf M."/>
            <person name="Daum C."/>
            <person name="Ng V."/>
            <person name="Clum A."/>
            <person name="Steindorff A."/>
            <person name="Ohm R."/>
            <person name="Martin F."/>
            <person name="Silar P."/>
            <person name="Natvig D."/>
            <person name="Lalanne C."/>
            <person name="Gautier V."/>
            <person name="Ament-Velasquez S.L."/>
            <person name="Kruys A."/>
            <person name="Hutchinson M.I."/>
            <person name="Powell A.J."/>
            <person name="Barry K."/>
            <person name="Miller A.N."/>
            <person name="Grigoriev I.V."/>
            <person name="Debuchy R."/>
            <person name="Gladieux P."/>
            <person name="Thoren M.H."/>
            <person name="Johannesson H."/>
        </authorList>
    </citation>
    <scope>NUCLEOTIDE SEQUENCE</scope>
    <source>
        <strain evidence="9">PSN324</strain>
    </source>
</reference>
<feature type="domain" description="Peptidase S8/S53" evidence="7">
    <location>
        <begin position="613"/>
        <end position="828"/>
    </location>
</feature>
<accession>A0AAV9HPH8</accession>
<keyword evidence="4 5" id="KW-0720">Serine protease</keyword>
<dbReference type="GO" id="GO:0006508">
    <property type="term" value="P:proteolysis"/>
    <property type="evidence" value="ECO:0007669"/>
    <property type="project" value="UniProtKB-KW"/>
</dbReference>
<gene>
    <name evidence="9" type="ORF">QBC42DRAFT_270098</name>
</gene>
<dbReference type="PANTHER" id="PTHR43806">
    <property type="entry name" value="PEPTIDASE S8"/>
    <property type="match status" value="1"/>
</dbReference>
<evidence type="ECO:0000256" key="1">
    <source>
        <dbReference type="ARBA" id="ARBA00011073"/>
    </source>
</evidence>
<organism evidence="9 10">
    <name type="scientific">Cladorrhinum samala</name>
    <dbReference type="NCBI Taxonomy" id="585594"/>
    <lineage>
        <taxon>Eukaryota</taxon>
        <taxon>Fungi</taxon>
        <taxon>Dikarya</taxon>
        <taxon>Ascomycota</taxon>
        <taxon>Pezizomycotina</taxon>
        <taxon>Sordariomycetes</taxon>
        <taxon>Sordariomycetidae</taxon>
        <taxon>Sordariales</taxon>
        <taxon>Podosporaceae</taxon>
        <taxon>Cladorrhinum</taxon>
    </lineage>
</organism>